<dbReference type="AlphaFoldDB" id="A0A3B7ME14"/>
<dbReference type="Proteomes" id="UP000263900">
    <property type="component" value="Chromosome"/>
</dbReference>
<dbReference type="InterPro" id="IPR015590">
    <property type="entry name" value="Aldehyde_DH_dom"/>
</dbReference>
<comment type="catalytic activity">
    <reaction evidence="4">
        <text>an aldehyde + NAD(+) + H2O = a carboxylate + NADH + 2 H(+)</text>
        <dbReference type="Rhea" id="RHEA:16185"/>
        <dbReference type="ChEBI" id="CHEBI:15377"/>
        <dbReference type="ChEBI" id="CHEBI:15378"/>
        <dbReference type="ChEBI" id="CHEBI:17478"/>
        <dbReference type="ChEBI" id="CHEBI:29067"/>
        <dbReference type="ChEBI" id="CHEBI:57540"/>
        <dbReference type="ChEBI" id="CHEBI:57945"/>
        <dbReference type="EC" id="1.2.1.3"/>
    </reaction>
</comment>
<dbReference type="EC" id="1.2.1.3" evidence="3"/>
<dbReference type="SUPFAM" id="SSF53720">
    <property type="entry name" value="ALDH-like"/>
    <property type="match status" value="1"/>
</dbReference>
<dbReference type="CDD" id="cd07138">
    <property type="entry name" value="ALDH_CddD_SSP0762"/>
    <property type="match status" value="1"/>
</dbReference>
<keyword evidence="2 6" id="KW-0560">Oxidoreductase</keyword>
<evidence type="ECO:0000313" key="8">
    <source>
        <dbReference type="EMBL" id="AXY72578.1"/>
    </source>
</evidence>
<dbReference type="PANTHER" id="PTHR42804:SF1">
    <property type="entry name" value="ALDEHYDE DEHYDROGENASE-RELATED"/>
    <property type="match status" value="1"/>
</dbReference>
<feature type="active site" evidence="5">
    <location>
        <position position="244"/>
    </location>
</feature>
<name>A0A3B7ME14_9BACT</name>
<dbReference type="Gene3D" id="3.40.605.10">
    <property type="entry name" value="Aldehyde Dehydrogenase, Chain A, domain 1"/>
    <property type="match status" value="1"/>
</dbReference>
<dbReference type="PROSITE" id="PS00070">
    <property type="entry name" value="ALDEHYDE_DEHYDR_CYS"/>
    <property type="match status" value="1"/>
</dbReference>
<evidence type="ECO:0000259" key="7">
    <source>
        <dbReference type="Pfam" id="PF00171"/>
    </source>
</evidence>
<proteinExistence type="inferred from homology"/>
<evidence type="ECO:0000256" key="6">
    <source>
        <dbReference type="RuleBase" id="RU003345"/>
    </source>
</evidence>
<evidence type="ECO:0000256" key="5">
    <source>
        <dbReference type="PROSITE-ProRule" id="PRU10007"/>
    </source>
</evidence>
<dbReference type="OrthoDB" id="629320at2"/>
<evidence type="ECO:0000256" key="2">
    <source>
        <dbReference type="ARBA" id="ARBA00023002"/>
    </source>
</evidence>
<reference evidence="8 9" key="1">
    <citation type="submission" date="2018-09" db="EMBL/GenBank/DDBJ databases">
        <title>Genome sequencing of strain 6GH32-13.</title>
        <authorList>
            <person name="Weon H.-Y."/>
            <person name="Heo J."/>
            <person name="Kwon S.-W."/>
        </authorList>
    </citation>
    <scope>NUCLEOTIDE SEQUENCE [LARGE SCALE GENOMIC DNA]</scope>
    <source>
        <strain evidence="8 9">5GH32-13</strain>
    </source>
</reference>
<dbReference type="PROSITE" id="PS00687">
    <property type="entry name" value="ALDEHYDE_DEHYDR_GLU"/>
    <property type="match status" value="1"/>
</dbReference>
<sequence>MKTINQVYINGQFTTPHGEEVLELLNPATHQLLHQVILGDEQDVLAAIASAKQAFNSFSRTTKAQRMQYLQQLHDAIIKRVNDLQEVTIDEYGATRQRALWSNRLAAETFLLFKSLLADYSFEKQVGGSTVVMEPLGVEAILTAWNSNSGSICVKLAAAIAAGCTVVIKPSEFSAGQTQVLAECFHAAGLPAGVINIVNGRGNVLGPVLSSHPDVALISFTGSTQVGKQIARNAIDTMKRVTLELSGKSPNILLDDADLATAVPLAVNAVFNNNGQACIAGSRLLVPEHLLPTVKEMILTIVGKLKVGDPRIDSTDIGPLASVQQYERIQQYIRSGIESGAELLIGGPGRPDGLSAGNYVRPTVFANVTPDMKIAQEEIFGPVLSILTYRTEAEAIAMANDTIYGLLAYVSSSNEARALEVARQLKAGRVLINTLKHDPLAPFGGYKQSGIGREGGIYGLEACLEPKALIR</sequence>
<gene>
    <name evidence="8" type="ORF">D3H65_00675</name>
</gene>
<dbReference type="RefSeq" id="WP_119048416.1">
    <property type="nucleotide sequence ID" value="NZ_CP032157.1"/>
</dbReference>
<dbReference type="EMBL" id="CP032157">
    <property type="protein sequence ID" value="AXY72578.1"/>
    <property type="molecule type" value="Genomic_DNA"/>
</dbReference>
<accession>A0A3B7ME14</accession>
<dbReference type="Gene3D" id="3.40.309.10">
    <property type="entry name" value="Aldehyde Dehydrogenase, Chain A, domain 2"/>
    <property type="match status" value="1"/>
</dbReference>
<protein>
    <recommendedName>
        <fullName evidence="3">aldehyde dehydrogenase (NAD(+))</fullName>
        <ecNumber evidence="3">1.2.1.3</ecNumber>
    </recommendedName>
</protein>
<dbReference type="Pfam" id="PF00171">
    <property type="entry name" value="Aldedh"/>
    <property type="match status" value="1"/>
</dbReference>
<dbReference type="PANTHER" id="PTHR42804">
    <property type="entry name" value="ALDEHYDE DEHYDROGENASE"/>
    <property type="match status" value="1"/>
</dbReference>
<keyword evidence="9" id="KW-1185">Reference proteome</keyword>
<comment type="similarity">
    <text evidence="1 6">Belongs to the aldehyde dehydrogenase family.</text>
</comment>
<dbReference type="InterPro" id="IPR016162">
    <property type="entry name" value="Ald_DH_N"/>
</dbReference>
<dbReference type="InterPro" id="IPR016163">
    <property type="entry name" value="Ald_DH_C"/>
</dbReference>
<evidence type="ECO:0000256" key="3">
    <source>
        <dbReference type="ARBA" id="ARBA00024226"/>
    </source>
</evidence>
<dbReference type="KEGG" id="pseg:D3H65_00675"/>
<dbReference type="FunFam" id="3.40.605.10:FF:000007">
    <property type="entry name" value="NAD/NADP-dependent betaine aldehyde dehydrogenase"/>
    <property type="match status" value="1"/>
</dbReference>
<feature type="domain" description="Aldehyde dehydrogenase" evidence="7">
    <location>
        <begin position="16"/>
        <end position="468"/>
    </location>
</feature>
<dbReference type="InterPro" id="IPR029510">
    <property type="entry name" value="Ald_DH_CS_GLU"/>
</dbReference>
<dbReference type="GO" id="GO:0004029">
    <property type="term" value="F:aldehyde dehydrogenase (NAD+) activity"/>
    <property type="evidence" value="ECO:0007669"/>
    <property type="project" value="UniProtKB-EC"/>
</dbReference>
<dbReference type="InterPro" id="IPR016160">
    <property type="entry name" value="Ald_DH_CS_CYS"/>
</dbReference>
<evidence type="ECO:0000256" key="4">
    <source>
        <dbReference type="ARBA" id="ARBA00049194"/>
    </source>
</evidence>
<dbReference type="FunFam" id="3.40.309.10:FF:000012">
    <property type="entry name" value="Betaine aldehyde dehydrogenase"/>
    <property type="match status" value="1"/>
</dbReference>
<evidence type="ECO:0000313" key="9">
    <source>
        <dbReference type="Proteomes" id="UP000263900"/>
    </source>
</evidence>
<dbReference type="InterPro" id="IPR016161">
    <property type="entry name" value="Ald_DH/histidinol_DH"/>
</dbReference>
<organism evidence="8 9">
    <name type="scientific">Paraflavitalea soli</name>
    <dbReference type="NCBI Taxonomy" id="2315862"/>
    <lineage>
        <taxon>Bacteria</taxon>
        <taxon>Pseudomonadati</taxon>
        <taxon>Bacteroidota</taxon>
        <taxon>Chitinophagia</taxon>
        <taxon>Chitinophagales</taxon>
        <taxon>Chitinophagaceae</taxon>
        <taxon>Paraflavitalea</taxon>
    </lineage>
</organism>
<evidence type="ECO:0000256" key="1">
    <source>
        <dbReference type="ARBA" id="ARBA00009986"/>
    </source>
</evidence>